<keyword evidence="3 5" id="KW-1133">Transmembrane helix</keyword>
<feature type="transmembrane region" description="Helical" evidence="5">
    <location>
        <begin position="648"/>
        <end position="674"/>
    </location>
</feature>
<comment type="caution">
    <text evidence="7">The sequence shown here is derived from an EMBL/GenBank/DDBJ whole genome shotgun (WGS) entry which is preliminary data.</text>
</comment>
<dbReference type="PANTHER" id="PTHR43077">
    <property type="entry name" value="TRANSPORT PERMEASE YVFS-RELATED"/>
    <property type="match status" value="1"/>
</dbReference>
<feature type="domain" description="ABC-2 type transporter transmembrane" evidence="6">
    <location>
        <begin position="51"/>
        <end position="186"/>
    </location>
</feature>
<dbReference type="EMBL" id="BHYK01000006">
    <property type="protein sequence ID" value="GCD09699.1"/>
    <property type="molecule type" value="Genomic_DNA"/>
</dbReference>
<feature type="transmembrane region" description="Helical" evidence="5">
    <location>
        <begin position="613"/>
        <end position="636"/>
    </location>
</feature>
<evidence type="ECO:0000256" key="5">
    <source>
        <dbReference type="SAM" id="Phobius"/>
    </source>
</evidence>
<gene>
    <name evidence="7" type="ORF">Ctaglu_13220</name>
</gene>
<evidence type="ECO:0000313" key="7">
    <source>
        <dbReference type="EMBL" id="GCD09699.1"/>
    </source>
</evidence>
<dbReference type="PANTHER" id="PTHR43077:SF10">
    <property type="entry name" value="TRANSPORT PERMEASE PROTEIN"/>
    <property type="match status" value="1"/>
</dbReference>
<dbReference type="InterPro" id="IPR013525">
    <property type="entry name" value="ABC2_TM"/>
</dbReference>
<dbReference type="InterPro" id="IPR017500">
    <property type="entry name" value="Phage_infect_YhgE_N"/>
</dbReference>
<dbReference type="NCBIfam" id="TIGR03062">
    <property type="entry name" value="pip_yhgE_Cterm"/>
    <property type="match status" value="1"/>
</dbReference>
<keyword evidence="8" id="KW-1185">Reference proteome</keyword>
<keyword evidence="4 5" id="KW-0472">Membrane</keyword>
<keyword evidence="2 5" id="KW-0812">Transmembrane</keyword>
<evidence type="ECO:0000256" key="4">
    <source>
        <dbReference type="ARBA" id="ARBA00023136"/>
    </source>
</evidence>
<feature type="transmembrane region" description="Helical" evidence="5">
    <location>
        <begin position="585"/>
        <end position="607"/>
    </location>
</feature>
<dbReference type="AlphaFoldDB" id="A0A401UJQ9"/>
<dbReference type="Gene3D" id="3.40.1710.10">
    <property type="entry name" value="abc type-2 transporter like domain"/>
    <property type="match status" value="1"/>
</dbReference>
<feature type="transmembrane region" description="Helical" evidence="5">
    <location>
        <begin position="545"/>
        <end position="564"/>
    </location>
</feature>
<evidence type="ECO:0000256" key="2">
    <source>
        <dbReference type="ARBA" id="ARBA00022692"/>
    </source>
</evidence>
<dbReference type="GO" id="GO:0140359">
    <property type="term" value="F:ABC-type transporter activity"/>
    <property type="evidence" value="ECO:0007669"/>
    <property type="project" value="InterPro"/>
</dbReference>
<sequence>MKNIFKSSKICIKNILKTYKIDMKIVFKIYKRDIKNIFSNYITLIIIVGVSCLPALYAWFNIQAGWDPYSKTKGLSVAVVNLDNGSQLKDVKVNIGRDLVKKLKTNDSIGWKFVNESDAKEGVKYGKYYASLTIPKDFSKDLLSIGTYNAPTKPQLIYSVNEKLNAIAPKITGKGATSLQEQISRSFIETASSAIFSYLNQVGGKLEKNKPELESLIDRMLSVDDKMPEIGKSIDNVYEGSLMFQKFMKNVQGDIPVISDAVDHTLDITKKSNENMGKAKDSLKTVSPIVKADLALIKNTADLAESSLIQFQDSQPSNKALLKATLIKTRDKYRDGIQKIDNVLSFNKSINNSLNSTLIGTFNNNLSNVKTEMLNQQSHVNSMISTLETGNEVLTSNIDAAIKGANKTSGLMNNTIDSFNRDTNPIIDNVMNNASGLSNTVADMLQNIQGNMPLFNSILDQANTQIDSSVDDLKQIKDKFPKIQEDMHSNAEKLRNLTDDEKLNELIKMLKEDGKKKSDFLANPIELVESRVYPIPNYGSAMTPFYTILAIWVGAYILVSLLSVHVKDFDDGTPMNTNEKFFGRYFIFLSVAIMQALVTIAGNLFVLKTYTVSPIPLVLIGIYVSVVFITIIYTLVSVFGNGGKALTMVAMVLQVSGSGGTFPVELLGSFFQYINPMMPFTYAIGGMREATAGIIPGVLIKDMLILAIYFVVALFLGVFLKEKINKATEGFVKEFHESGLTGK</sequence>
<evidence type="ECO:0000313" key="8">
    <source>
        <dbReference type="Proteomes" id="UP000287872"/>
    </source>
</evidence>
<feature type="transmembrane region" description="Helical" evidence="5">
    <location>
        <begin position="38"/>
        <end position="60"/>
    </location>
</feature>
<evidence type="ECO:0000256" key="1">
    <source>
        <dbReference type="ARBA" id="ARBA00004141"/>
    </source>
</evidence>
<dbReference type="Proteomes" id="UP000287872">
    <property type="component" value="Unassembled WGS sequence"/>
</dbReference>
<protein>
    <submittedName>
        <fullName evidence="7">Phage infection protein</fullName>
    </submittedName>
</protein>
<accession>A0A401UJQ9</accession>
<dbReference type="InterPro" id="IPR017501">
    <property type="entry name" value="Phage_infect_YhgE_C"/>
</dbReference>
<evidence type="ECO:0000256" key="3">
    <source>
        <dbReference type="ARBA" id="ARBA00022989"/>
    </source>
</evidence>
<dbReference type="GO" id="GO:0016020">
    <property type="term" value="C:membrane"/>
    <property type="evidence" value="ECO:0007669"/>
    <property type="project" value="UniProtKB-SubCell"/>
</dbReference>
<comment type="subcellular location">
    <subcellularLocation>
        <location evidence="1">Membrane</location>
        <topology evidence="1">Multi-pass membrane protein</topology>
    </subcellularLocation>
</comment>
<evidence type="ECO:0000259" key="6">
    <source>
        <dbReference type="Pfam" id="PF12698"/>
    </source>
</evidence>
<proteinExistence type="predicted"/>
<dbReference type="OrthoDB" id="9811483at2"/>
<dbReference type="NCBIfam" id="TIGR03061">
    <property type="entry name" value="pip_yhgE_Nterm"/>
    <property type="match status" value="1"/>
</dbReference>
<reference evidence="7 8" key="1">
    <citation type="submission" date="2018-11" db="EMBL/GenBank/DDBJ databases">
        <title>Genome sequencing and assembly of Clostridium tagluense strain A121.</title>
        <authorList>
            <person name="Murakami T."/>
            <person name="Segawa T."/>
            <person name="Shcherbakova V.A."/>
            <person name="Mori H."/>
            <person name="Yoshimura Y."/>
        </authorList>
    </citation>
    <scope>NUCLEOTIDE SEQUENCE [LARGE SCALE GENOMIC DNA]</scope>
    <source>
        <strain evidence="7 8">A121</strain>
    </source>
</reference>
<feature type="transmembrane region" description="Helical" evidence="5">
    <location>
        <begin position="694"/>
        <end position="720"/>
    </location>
</feature>
<organism evidence="7 8">
    <name type="scientific">Clostridium tagluense</name>
    <dbReference type="NCBI Taxonomy" id="360422"/>
    <lineage>
        <taxon>Bacteria</taxon>
        <taxon>Bacillati</taxon>
        <taxon>Bacillota</taxon>
        <taxon>Clostridia</taxon>
        <taxon>Eubacteriales</taxon>
        <taxon>Clostridiaceae</taxon>
        <taxon>Clostridium</taxon>
    </lineage>
</organism>
<dbReference type="Pfam" id="PF12698">
    <property type="entry name" value="ABC2_membrane_3"/>
    <property type="match status" value="1"/>
</dbReference>
<dbReference type="RefSeq" id="WP_124999370.1">
    <property type="nucleotide sequence ID" value="NZ_BHYK01000006.1"/>
</dbReference>
<dbReference type="InterPro" id="IPR051328">
    <property type="entry name" value="T7SS_ABC-Transporter"/>
</dbReference>
<name>A0A401UJQ9_9CLOT</name>